<keyword evidence="5 7" id="KW-1133">Transmembrane helix</keyword>
<dbReference type="RefSeq" id="WP_210299765.1">
    <property type="nucleotide sequence ID" value="NZ_JACIDS010000001.1"/>
</dbReference>
<dbReference type="Gene3D" id="1.10.3720.10">
    <property type="entry name" value="MetI-like"/>
    <property type="match status" value="1"/>
</dbReference>
<protein>
    <submittedName>
        <fullName evidence="9">NitT/TauT family transport system permease protein</fullName>
    </submittedName>
</protein>
<evidence type="ECO:0000256" key="2">
    <source>
        <dbReference type="ARBA" id="ARBA00022448"/>
    </source>
</evidence>
<feature type="transmembrane region" description="Helical" evidence="7">
    <location>
        <begin position="192"/>
        <end position="211"/>
    </location>
</feature>
<evidence type="ECO:0000256" key="3">
    <source>
        <dbReference type="ARBA" id="ARBA00022475"/>
    </source>
</evidence>
<keyword evidence="10" id="KW-1185">Reference proteome</keyword>
<comment type="caution">
    <text evidence="9">The sequence shown here is derived from an EMBL/GenBank/DDBJ whole genome shotgun (WGS) entry which is preliminary data.</text>
</comment>
<dbReference type="Proteomes" id="UP000553963">
    <property type="component" value="Unassembled WGS sequence"/>
</dbReference>
<dbReference type="EMBL" id="JACIDS010000001">
    <property type="protein sequence ID" value="MBB3929017.1"/>
    <property type="molecule type" value="Genomic_DNA"/>
</dbReference>
<dbReference type="CDD" id="cd06261">
    <property type="entry name" value="TM_PBP2"/>
    <property type="match status" value="1"/>
</dbReference>
<feature type="domain" description="ABC transmembrane type-1" evidence="8">
    <location>
        <begin position="60"/>
        <end position="240"/>
    </location>
</feature>
<dbReference type="PROSITE" id="PS50928">
    <property type="entry name" value="ABC_TM1"/>
    <property type="match status" value="1"/>
</dbReference>
<keyword evidence="3" id="KW-1003">Cell membrane</keyword>
<proteinExistence type="inferred from homology"/>
<dbReference type="InterPro" id="IPR000515">
    <property type="entry name" value="MetI-like"/>
</dbReference>
<keyword evidence="6 7" id="KW-0472">Membrane</keyword>
<dbReference type="PANTHER" id="PTHR30151:SF20">
    <property type="entry name" value="ABC TRANSPORTER PERMEASE PROTEIN HI_0355-RELATED"/>
    <property type="match status" value="1"/>
</dbReference>
<reference evidence="9 10" key="1">
    <citation type="submission" date="2020-08" db="EMBL/GenBank/DDBJ databases">
        <title>Genomic Encyclopedia of Type Strains, Phase IV (KMG-IV): sequencing the most valuable type-strain genomes for metagenomic binning, comparative biology and taxonomic classification.</title>
        <authorList>
            <person name="Goeker M."/>
        </authorList>
    </citation>
    <scope>NUCLEOTIDE SEQUENCE [LARGE SCALE GENOMIC DNA]</scope>
    <source>
        <strain evidence="9 10">DSM 25966</strain>
    </source>
</reference>
<feature type="transmembrane region" description="Helical" evidence="7">
    <location>
        <begin position="126"/>
        <end position="145"/>
    </location>
</feature>
<name>A0A840AJ18_9HYPH</name>
<dbReference type="InterPro" id="IPR035906">
    <property type="entry name" value="MetI-like_sf"/>
</dbReference>
<evidence type="ECO:0000259" key="8">
    <source>
        <dbReference type="PROSITE" id="PS50928"/>
    </source>
</evidence>
<comment type="similarity">
    <text evidence="7">Belongs to the binding-protein-dependent transport system permease family.</text>
</comment>
<evidence type="ECO:0000256" key="5">
    <source>
        <dbReference type="ARBA" id="ARBA00022989"/>
    </source>
</evidence>
<dbReference type="Pfam" id="PF00528">
    <property type="entry name" value="BPD_transp_1"/>
    <property type="match status" value="1"/>
</dbReference>
<gene>
    <name evidence="9" type="ORF">GGR25_000036</name>
</gene>
<evidence type="ECO:0000313" key="10">
    <source>
        <dbReference type="Proteomes" id="UP000553963"/>
    </source>
</evidence>
<keyword evidence="4 7" id="KW-0812">Transmembrane</keyword>
<accession>A0A840AJ18</accession>
<dbReference type="AlphaFoldDB" id="A0A840AJ18"/>
<feature type="transmembrane region" description="Helical" evidence="7">
    <location>
        <begin position="166"/>
        <end position="186"/>
    </location>
</feature>
<evidence type="ECO:0000256" key="6">
    <source>
        <dbReference type="ARBA" id="ARBA00023136"/>
    </source>
</evidence>
<evidence type="ECO:0000256" key="7">
    <source>
        <dbReference type="RuleBase" id="RU363032"/>
    </source>
</evidence>
<feature type="transmembrane region" description="Helical" evidence="7">
    <location>
        <begin position="223"/>
        <end position="243"/>
    </location>
</feature>
<feature type="transmembrane region" description="Helical" evidence="7">
    <location>
        <begin position="67"/>
        <end position="91"/>
    </location>
</feature>
<dbReference type="GO" id="GO:0005886">
    <property type="term" value="C:plasma membrane"/>
    <property type="evidence" value="ECO:0007669"/>
    <property type="project" value="UniProtKB-SubCell"/>
</dbReference>
<dbReference type="GO" id="GO:0055085">
    <property type="term" value="P:transmembrane transport"/>
    <property type="evidence" value="ECO:0007669"/>
    <property type="project" value="InterPro"/>
</dbReference>
<dbReference type="PANTHER" id="PTHR30151">
    <property type="entry name" value="ALKANE SULFONATE ABC TRANSPORTER-RELATED, MEMBRANE SUBUNIT"/>
    <property type="match status" value="1"/>
</dbReference>
<feature type="transmembrane region" description="Helical" evidence="7">
    <location>
        <begin position="98"/>
        <end position="120"/>
    </location>
</feature>
<organism evidence="9 10">
    <name type="scientific">Kaistia hirudinis</name>
    <dbReference type="NCBI Taxonomy" id="1293440"/>
    <lineage>
        <taxon>Bacteria</taxon>
        <taxon>Pseudomonadati</taxon>
        <taxon>Pseudomonadota</taxon>
        <taxon>Alphaproteobacteria</taxon>
        <taxon>Hyphomicrobiales</taxon>
        <taxon>Kaistiaceae</taxon>
        <taxon>Kaistia</taxon>
    </lineage>
</organism>
<comment type="subcellular location">
    <subcellularLocation>
        <location evidence="1 7">Cell membrane</location>
        <topology evidence="1 7">Multi-pass membrane protein</topology>
    </subcellularLocation>
</comment>
<keyword evidence="2 7" id="KW-0813">Transport</keyword>
<evidence type="ECO:0000256" key="1">
    <source>
        <dbReference type="ARBA" id="ARBA00004651"/>
    </source>
</evidence>
<sequence>MASGLNALRSALPVAAALLALLLLWQFGTTALDVPAYILPKPAEILATALGRIGFFGGELYVTLVEAVGGFLIGSVLGILLAVAMILLPVLEVMLMPLAMVINAVPSIAFVPLVLLWFGLGMSSKIAIGALAVVFVVLLNLLSGLKRPEAESINLLRSFGASRLGILWRLQLPAGMPALVTGLRVGLARSTIAVIVAEMMGAYSGIGQVIYQATAQVDSLTVWAAVFVASLGSLALYGVLVALDRKLVWWR</sequence>
<evidence type="ECO:0000313" key="9">
    <source>
        <dbReference type="EMBL" id="MBB3929017.1"/>
    </source>
</evidence>
<dbReference type="SUPFAM" id="SSF161098">
    <property type="entry name" value="MetI-like"/>
    <property type="match status" value="1"/>
</dbReference>
<evidence type="ECO:0000256" key="4">
    <source>
        <dbReference type="ARBA" id="ARBA00022692"/>
    </source>
</evidence>